<evidence type="ECO:0000313" key="4">
    <source>
        <dbReference type="EMBL" id="GGA07801.1"/>
    </source>
</evidence>
<feature type="compositionally biased region" description="Basic and acidic residues" evidence="2">
    <location>
        <begin position="93"/>
        <end position="128"/>
    </location>
</feature>
<organism evidence="4 5">
    <name type="scientific">Neptunicoccus cionae</name>
    <dbReference type="NCBI Taxonomy" id="2035344"/>
    <lineage>
        <taxon>Bacteria</taxon>
        <taxon>Pseudomonadati</taxon>
        <taxon>Pseudomonadota</taxon>
        <taxon>Alphaproteobacteria</taxon>
        <taxon>Rhodobacterales</taxon>
        <taxon>Paracoccaceae</taxon>
        <taxon>Neptunicoccus</taxon>
    </lineage>
</organism>
<feature type="region of interest" description="Disordered" evidence="2">
    <location>
        <begin position="79"/>
        <end position="128"/>
    </location>
</feature>
<dbReference type="Proteomes" id="UP000628017">
    <property type="component" value="Unassembled WGS sequence"/>
</dbReference>
<dbReference type="InterPro" id="IPR002942">
    <property type="entry name" value="S4_RNA-bd"/>
</dbReference>
<gene>
    <name evidence="4" type="ORF">GCM10011498_04500</name>
</gene>
<name>A0A916QSM2_9RHOB</name>
<dbReference type="PROSITE" id="PS50889">
    <property type="entry name" value="S4"/>
    <property type="match status" value="1"/>
</dbReference>
<proteinExistence type="predicted"/>
<evidence type="ECO:0000256" key="2">
    <source>
        <dbReference type="SAM" id="MobiDB-lite"/>
    </source>
</evidence>
<evidence type="ECO:0000313" key="5">
    <source>
        <dbReference type="Proteomes" id="UP000628017"/>
    </source>
</evidence>
<sequence length="128" mass="14283">MNASRPTIRIDKWLWFARFFKSRSLSAKLVAGGHMRVNSERVSKGSFGVGAGDVLTFPQGDHVRVIEVVALGDRRGPAPEAQALYSDLSPPQKQDKPYHPPNPEADRSGRPNRQERAAMERFKDKDAV</sequence>
<comment type="caution">
    <text evidence="4">The sequence shown here is derived from an EMBL/GenBank/DDBJ whole genome shotgun (WGS) entry which is preliminary data.</text>
</comment>
<reference evidence="4" key="1">
    <citation type="journal article" date="2014" name="Int. J. Syst. Evol. Microbiol.">
        <title>Complete genome sequence of Corynebacterium casei LMG S-19264T (=DSM 44701T), isolated from a smear-ripened cheese.</title>
        <authorList>
            <consortium name="US DOE Joint Genome Institute (JGI-PGF)"/>
            <person name="Walter F."/>
            <person name="Albersmeier A."/>
            <person name="Kalinowski J."/>
            <person name="Ruckert C."/>
        </authorList>
    </citation>
    <scope>NUCLEOTIDE SEQUENCE</scope>
    <source>
        <strain evidence="4">CGMCC 1.15880</strain>
    </source>
</reference>
<dbReference type="EMBL" id="BMKA01000001">
    <property type="protein sequence ID" value="GGA07801.1"/>
    <property type="molecule type" value="Genomic_DNA"/>
</dbReference>
<feature type="domain" description="RNA-binding S4" evidence="3">
    <location>
        <begin position="8"/>
        <end position="70"/>
    </location>
</feature>
<dbReference type="InterPro" id="IPR036986">
    <property type="entry name" value="S4_RNA-bd_sf"/>
</dbReference>
<keyword evidence="5" id="KW-1185">Reference proteome</keyword>
<reference evidence="4" key="2">
    <citation type="submission" date="2020-09" db="EMBL/GenBank/DDBJ databases">
        <authorList>
            <person name="Sun Q."/>
            <person name="Zhou Y."/>
        </authorList>
    </citation>
    <scope>NUCLEOTIDE SEQUENCE</scope>
    <source>
        <strain evidence="4">CGMCC 1.15880</strain>
    </source>
</reference>
<dbReference type="Pfam" id="PF01479">
    <property type="entry name" value="S4"/>
    <property type="match status" value="1"/>
</dbReference>
<dbReference type="Gene3D" id="3.10.290.10">
    <property type="entry name" value="RNA-binding S4 domain"/>
    <property type="match status" value="1"/>
</dbReference>
<dbReference type="RefSeq" id="WP_188670496.1">
    <property type="nucleotide sequence ID" value="NZ_BMKA01000001.1"/>
</dbReference>
<keyword evidence="1" id="KW-0694">RNA-binding</keyword>
<accession>A0A916QSM2</accession>
<dbReference type="AlphaFoldDB" id="A0A916QSM2"/>
<protein>
    <recommendedName>
        <fullName evidence="3">RNA-binding S4 domain-containing protein</fullName>
    </recommendedName>
</protein>
<dbReference type="SUPFAM" id="SSF55174">
    <property type="entry name" value="Alpha-L RNA-binding motif"/>
    <property type="match status" value="1"/>
</dbReference>
<dbReference type="CDD" id="cd00165">
    <property type="entry name" value="S4"/>
    <property type="match status" value="1"/>
</dbReference>
<dbReference type="GO" id="GO:0003723">
    <property type="term" value="F:RNA binding"/>
    <property type="evidence" value="ECO:0007669"/>
    <property type="project" value="UniProtKB-KW"/>
</dbReference>
<evidence type="ECO:0000259" key="3">
    <source>
        <dbReference type="SMART" id="SM00363"/>
    </source>
</evidence>
<evidence type="ECO:0000256" key="1">
    <source>
        <dbReference type="PROSITE-ProRule" id="PRU00182"/>
    </source>
</evidence>
<dbReference type="SMART" id="SM00363">
    <property type="entry name" value="S4"/>
    <property type="match status" value="1"/>
</dbReference>